<evidence type="ECO:0000313" key="5">
    <source>
        <dbReference type="EMBL" id="QEJ97214.1"/>
    </source>
</evidence>
<keyword evidence="6" id="KW-1185">Reference proteome</keyword>
<organism evidence="4 6">
    <name type="scientific">Treponema phagedenis</name>
    <dbReference type="NCBI Taxonomy" id="162"/>
    <lineage>
        <taxon>Bacteria</taxon>
        <taxon>Pseudomonadati</taxon>
        <taxon>Spirochaetota</taxon>
        <taxon>Spirochaetia</taxon>
        <taxon>Spirochaetales</taxon>
        <taxon>Treponemataceae</taxon>
        <taxon>Treponema</taxon>
    </lineage>
</organism>
<sequence>MIIISGFHSIEERLRASTAEERSGITLYYAKSGPRVKKIIAQAGQLGVRCIQSSDAQLDSMASSLPESLRAHRGILLTAEKKESAKGSVSSISIEEIFAAVRKKESALILMADSITDPHNIGAIVRSADQFGVDAVIVPQRHSAGDSEIIAKISAGATAWVPLIEVPNLVRTAEQCKKEGFWVYGADASGEPIGKLSFPQKILLILGSEGSGIARLLKNCCDSLIAIPTRGKLDSLNVSVAAGILLYEIRRSLGV</sequence>
<dbReference type="OrthoDB" id="9794400at2"/>
<name>A0A0B7GUS9_TREPH</name>
<dbReference type="GeneID" id="57752046"/>
<reference evidence="4" key="2">
    <citation type="submission" date="2015-01" db="EMBL/GenBank/DDBJ databases">
        <authorList>
            <person name="Xiang T."/>
            <person name="Song Y."/>
            <person name="Huang L."/>
            <person name="Wang B."/>
            <person name="Wu P."/>
        </authorList>
    </citation>
    <scope>NUCLEOTIDE SEQUENCE [LARGE SCALE GENOMIC DNA]</scope>
    <source>
        <strain evidence="4">V1</strain>
    </source>
</reference>
<dbReference type="SMART" id="SM00967">
    <property type="entry name" value="SpoU_sub_bind"/>
    <property type="match status" value="1"/>
</dbReference>
<dbReference type="GO" id="GO:0005829">
    <property type="term" value="C:cytosol"/>
    <property type="evidence" value="ECO:0007669"/>
    <property type="project" value="TreeGrafter"/>
</dbReference>
<dbReference type="GO" id="GO:0032259">
    <property type="term" value="P:methylation"/>
    <property type="evidence" value="ECO:0007669"/>
    <property type="project" value="UniProtKB-KW"/>
</dbReference>
<dbReference type="PANTHER" id="PTHR46429:SF1">
    <property type="entry name" value="23S RRNA (GUANOSINE-2'-O-)-METHYLTRANSFERASE RLMB"/>
    <property type="match status" value="1"/>
</dbReference>
<reference evidence="5 7" key="3">
    <citation type="submission" date="2019-08" db="EMBL/GenBank/DDBJ databases">
        <authorList>
            <person name="Kuhnert P."/>
        </authorList>
    </citation>
    <scope>NUCLEOTIDE SEQUENCE [LARGE SCALE GENOMIC DNA]</scope>
    <source>
        <strain evidence="5 7">B36.5</strain>
    </source>
</reference>
<dbReference type="Gene3D" id="3.30.1330.30">
    <property type="match status" value="1"/>
</dbReference>
<dbReference type="PANTHER" id="PTHR46429">
    <property type="entry name" value="23S RRNA (GUANOSINE-2'-O-)-METHYLTRANSFERASE RLMB"/>
    <property type="match status" value="1"/>
</dbReference>
<dbReference type="NCBIfam" id="TIGR00186">
    <property type="entry name" value="rRNA_methyl_3"/>
    <property type="match status" value="1"/>
</dbReference>
<dbReference type="SUPFAM" id="SSF75217">
    <property type="entry name" value="alpha/beta knot"/>
    <property type="match status" value="1"/>
</dbReference>
<dbReference type="InterPro" id="IPR029026">
    <property type="entry name" value="tRNA_m1G_MTases_N"/>
</dbReference>
<dbReference type="CDD" id="cd18103">
    <property type="entry name" value="SpoU-like_RlmB"/>
    <property type="match status" value="1"/>
</dbReference>
<evidence type="ECO:0000313" key="7">
    <source>
        <dbReference type="Proteomes" id="UP000323594"/>
    </source>
</evidence>
<dbReference type="InterPro" id="IPR029064">
    <property type="entry name" value="Ribosomal_eL30-like_sf"/>
</dbReference>
<dbReference type="Pfam" id="PF08032">
    <property type="entry name" value="SpoU_sub_bind"/>
    <property type="match status" value="1"/>
</dbReference>
<evidence type="ECO:0000259" key="3">
    <source>
        <dbReference type="SMART" id="SM00967"/>
    </source>
</evidence>
<dbReference type="InterPro" id="IPR013123">
    <property type="entry name" value="SpoU_subst-bd"/>
</dbReference>
<evidence type="ECO:0000313" key="6">
    <source>
        <dbReference type="Proteomes" id="UP000042527"/>
    </source>
</evidence>
<dbReference type="EMBL" id="CDNC01000009">
    <property type="protein sequence ID" value="CEM61307.1"/>
    <property type="molecule type" value="Genomic_DNA"/>
</dbReference>
<keyword evidence="1 4" id="KW-0489">Methyltransferase</keyword>
<evidence type="ECO:0000313" key="4">
    <source>
        <dbReference type="EMBL" id="CEM61307.1"/>
    </source>
</evidence>
<dbReference type="Proteomes" id="UP000323594">
    <property type="component" value="Chromosome"/>
</dbReference>
<reference evidence="6" key="1">
    <citation type="submission" date="2015-01" db="EMBL/GenBank/DDBJ databases">
        <authorList>
            <person name="Manzoor Shahid"/>
            <person name="Zubair Saima"/>
        </authorList>
    </citation>
    <scope>NUCLEOTIDE SEQUENCE [LARGE SCALE GENOMIC DNA]</scope>
    <source>
        <strain evidence="6">V1</strain>
    </source>
</reference>
<dbReference type="EMBL" id="CP042817">
    <property type="protein sequence ID" value="QEJ97214.1"/>
    <property type="molecule type" value="Genomic_DNA"/>
</dbReference>
<dbReference type="InterPro" id="IPR004441">
    <property type="entry name" value="rRNA_MeTrfase_TrmH"/>
</dbReference>
<keyword evidence="2 4" id="KW-0808">Transferase</keyword>
<feature type="domain" description="RNA 2-O ribose methyltransferase substrate binding" evidence="3">
    <location>
        <begin position="3"/>
        <end position="85"/>
    </location>
</feature>
<dbReference type="GO" id="GO:0006396">
    <property type="term" value="P:RNA processing"/>
    <property type="evidence" value="ECO:0007669"/>
    <property type="project" value="InterPro"/>
</dbReference>
<evidence type="ECO:0000256" key="2">
    <source>
        <dbReference type="ARBA" id="ARBA00022679"/>
    </source>
</evidence>
<dbReference type="GO" id="GO:0008173">
    <property type="term" value="F:RNA methyltransferase activity"/>
    <property type="evidence" value="ECO:0007669"/>
    <property type="project" value="InterPro"/>
</dbReference>
<dbReference type="Gene3D" id="3.40.1280.10">
    <property type="match status" value="1"/>
</dbReference>
<dbReference type="AlphaFoldDB" id="A0A0B7GUS9"/>
<evidence type="ECO:0000256" key="1">
    <source>
        <dbReference type="ARBA" id="ARBA00022603"/>
    </source>
</evidence>
<dbReference type="InterPro" id="IPR001537">
    <property type="entry name" value="SpoU_MeTrfase"/>
</dbReference>
<proteinExistence type="predicted"/>
<accession>A0A0B7GUS9</accession>
<gene>
    <name evidence="5" type="primary">rlmB</name>
    <name evidence="5" type="ORF">FUT82_03900</name>
    <name evidence="4" type="ORF">TPHV1_170038</name>
</gene>
<dbReference type="Proteomes" id="UP000042527">
    <property type="component" value="Unassembled WGS sequence"/>
</dbReference>
<dbReference type="Pfam" id="PF00588">
    <property type="entry name" value="SpoU_methylase"/>
    <property type="match status" value="1"/>
</dbReference>
<dbReference type="InterPro" id="IPR029028">
    <property type="entry name" value="Alpha/beta_knot_MTases"/>
</dbReference>
<dbReference type="GO" id="GO:0003723">
    <property type="term" value="F:RNA binding"/>
    <property type="evidence" value="ECO:0007669"/>
    <property type="project" value="InterPro"/>
</dbReference>
<dbReference type="RefSeq" id="WP_024752996.1">
    <property type="nucleotide sequence ID" value="NZ_CDNC01000009.1"/>
</dbReference>
<protein>
    <submittedName>
        <fullName evidence="5">23S rRNA (Guanosine(2251)-2'-O)-methyltransferase RlmB</fullName>
    </submittedName>
    <submittedName>
        <fullName evidence="4">RNA methyltransferase, TrmH family, group 3</fullName>
    </submittedName>
</protein>